<reference evidence="2" key="1">
    <citation type="journal article" date="2022" name="bioRxiv">
        <title>Sequencing and chromosome-scale assembly of the giantPleurodeles waltlgenome.</title>
        <authorList>
            <person name="Brown T."/>
            <person name="Elewa A."/>
            <person name="Iarovenko S."/>
            <person name="Subramanian E."/>
            <person name="Araus A.J."/>
            <person name="Petzold A."/>
            <person name="Susuki M."/>
            <person name="Suzuki K.-i.T."/>
            <person name="Hayashi T."/>
            <person name="Toyoda A."/>
            <person name="Oliveira C."/>
            <person name="Osipova E."/>
            <person name="Leigh N.D."/>
            <person name="Simon A."/>
            <person name="Yun M.H."/>
        </authorList>
    </citation>
    <scope>NUCLEOTIDE SEQUENCE</scope>
    <source>
        <strain evidence="2">20211129_DDA</strain>
        <tissue evidence="2">Liver</tissue>
    </source>
</reference>
<organism evidence="2 3">
    <name type="scientific">Pleurodeles waltl</name>
    <name type="common">Iberian ribbed newt</name>
    <dbReference type="NCBI Taxonomy" id="8319"/>
    <lineage>
        <taxon>Eukaryota</taxon>
        <taxon>Metazoa</taxon>
        <taxon>Chordata</taxon>
        <taxon>Craniata</taxon>
        <taxon>Vertebrata</taxon>
        <taxon>Euteleostomi</taxon>
        <taxon>Amphibia</taxon>
        <taxon>Batrachia</taxon>
        <taxon>Caudata</taxon>
        <taxon>Salamandroidea</taxon>
        <taxon>Salamandridae</taxon>
        <taxon>Pleurodelinae</taxon>
        <taxon>Pleurodeles</taxon>
    </lineage>
</organism>
<evidence type="ECO:0000256" key="1">
    <source>
        <dbReference type="SAM" id="MobiDB-lite"/>
    </source>
</evidence>
<evidence type="ECO:0000313" key="2">
    <source>
        <dbReference type="EMBL" id="KAJ1184854.1"/>
    </source>
</evidence>
<feature type="compositionally biased region" description="Basic and acidic residues" evidence="1">
    <location>
        <begin position="44"/>
        <end position="65"/>
    </location>
</feature>
<name>A0AAV7UA42_PLEWA</name>
<dbReference type="Proteomes" id="UP001066276">
    <property type="component" value="Chromosome 3_1"/>
</dbReference>
<proteinExistence type="predicted"/>
<keyword evidence="3" id="KW-1185">Reference proteome</keyword>
<sequence>MQAVAESWQPLRATAVPAEARLEQGRPCPAGEGTTPGGEEESWCGDKESRGPEGQDGAPVREMRHATLGPDHGMVNDQ</sequence>
<gene>
    <name evidence="2" type="ORF">NDU88_001651</name>
</gene>
<evidence type="ECO:0000313" key="3">
    <source>
        <dbReference type="Proteomes" id="UP001066276"/>
    </source>
</evidence>
<comment type="caution">
    <text evidence="2">The sequence shown here is derived from an EMBL/GenBank/DDBJ whole genome shotgun (WGS) entry which is preliminary data.</text>
</comment>
<feature type="region of interest" description="Disordered" evidence="1">
    <location>
        <begin position="1"/>
        <end position="78"/>
    </location>
</feature>
<protein>
    <submittedName>
        <fullName evidence="2">Uncharacterized protein</fullName>
    </submittedName>
</protein>
<dbReference type="EMBL" id="JANPWB010000005">
    <property type="protein sequence ID" value="KAJ1184854.1"/>
    <property type="molecule type" value="Genomic_DNA"/>
</dbReference>
<dbReference type="AlphaFoldDB" id="A0AAV7UA42"/>
<accession>A0AAV7UA42</accession>